<gene>
    <name evidence="2" type="ORF">Prubr_52590</name>
</gene>
<dbReference type="Pfam" id="PF12697">
    <property type="entry name" value="Abhydrolase_6"/>
    <property type="match status" value="1"/>
</dbReference>
<proteinExistence type="predicted"/>
<accession>A0A810N8W6</accession>
<feature type="domain" description="AB hydrolase-1" evidence="1">
    <location>
        <begin position="17"/>
        <end position="254"/>
    </location>
</feature>
<evidence type="ECO:0000259" key="1">
    <source>
        <dbReference type="Pfam" id="PF12697"/>
    </source>
</evidence>
<dbReference type="Gene3D" id="3.40.50.1820">
    <property type="entry name" value="alpha/beta hydrolase"/>
    <property type="match status" value="1"/>
</dbReference>
<dbReference type="AlphaFoldDB" id="A0A810N8W6"/>
<dbReference type="InterPro" id="IPR000073">
    <property type="entry name" value="AB_hydrolase_1"/>
</dbReference>
<sequence length="264" mass="29858">MDLTTLRHQERGAGTPLLLINGHFQSRDSWDPTVAQLSRHCRTLTFEFPNQGSSPTDTGMDTIAHYARYTAAYLDRIGVDPADCVVHGYSFGGNVCRYLHLEMGVDFRAIILGGVASHRLAEYQLRRLATWRELLGKGETDLFVRTVLLQIFSPDFVCRHTRHFDVTRKAFAGQYGRRPEAVLALIGALEDFFRLDRDGPDSYRCPVHLVGSSADLLTPWQYVEEYAKEVGSVSTHCLQGGHQTRVEHHQDFVDLMIELMAQYG</sequence>
<keyword evidence="3" id="KW-1185">Reference proteome</keyword>
<evidence type="ECO:0000313" key="2">
    <source>
        <dbReference type="EMBL" id="BCJ68238.1"/>
    </source>
</evidence>
<dbReference type="KEGG" id="pry:Prubr_52590"/>
<protein>
    <recommendedName>
        <fullName evidence="1">AB hydrolase-1 domain-containing protein</fullName>
    </recommendedName>
</protein>
<dbReference type="InterPro" id="IPR029058">
    <property type="entry name" value="AB_hydrolase_fold"/>
</dbReference>
<name>A0A810N8W6_9ACTN</name>
<dbReference type="SUPFAM" id="SSF53474">
    <property type="entry name" value="alpha/beta-Hydrolases"/>
    <property type="match status" value="1"/>
</dbReference>
<reference evidence="2" key="1">
    <citation type="submission" date="2020-08" db="EMBL/GenBank/DDBJ databases">
        <title>Whole genome shotgun sequence of Polymorphospora rubra NBRC 101157.</title>
        <authorList>
            <person name="Komaki H."/>
            <person name="Tamura T."/>
        </authorList>
    </citation>
    <scope>NUCLEOTIDE SEQUENCE</scope>
    <source>
        <strain evidence="2">NBRC 101157</strain>
    </source>
</reference>
<evidence type="ECO:0000313" key="3">
    <source>
        <dbReference type="Proteomes" id="UP000680866"/>
    </source>
</evidence>
<organism evidence="2 3">
    <name type="scientific">Polymorphospora rubra</name>
    <dbReference type="NCBI Taxonomy" id="338584"/>
    <lineage>
        <taxon>Bacteria</taxon>
        <taxon>Bacillati</taxon>
        <taxon>Actinomycetota</taxon>
        <taxon>Actinomycetes</taxon>
        <taxon>Micromonosporales</taxon>
        <taxon>Micromonosporaceae</taxon>
        <taxon>Polymorphospora</taxon>
    </lineage>
</organism>
<dbReference type="GO" id="GO:0003824">
    <property type="term" value="F:catalytic activity"/>
    <property type="evidence" value="ECO:0007669"/>
    <property type="project" value="UniProtKB-ARBA"/>
</dbReference>
<dbReference type="Proteomes" id="UP000680866">
    <property type="component" value="Chromosome"/>
</dbReference>
<dbReference type="RefSeq" id="WP_212817515.1">
    <property type="nucleotide sequence ID" value="NZ_AP023359.1"/>
</dbReference>
<dbReference type="EMBL" id="AP023359">
    <property type="protein sequence ID" value="BCJ68238.1"/>
    <property type="molecule type" value="Genomic_DNA"/>
</dbReference>